<comment type="catalytic activity">
    <reaction evidence="1">
        <text>Hydrolysis of Pro-|-Xaa &gt;&gt; Ala-|-Xaa in oligopeptides.</text>
        <dbReference type="EC" id="3.4.21.26"/>
    </reaction>
</comment>
<organism evidence="8 9">
    <name type="scientific">Undibacterium seohonense</name>
    <dbReference type="NCBI Taxonomy" id="1344950"/>
    <lineage>
        <taxon>Bacteria</taxon>
        <taxon>Pseudomonadati</taxon>
        <taxon>Pseudomonadota</taxon>
        <taxon>Betaproteobacteria</taxon>
        <taxon>Burkholderiales</taxon>
        <taxon>Oxalobacteraceae</taxon>
        <taxon>Undibacterium</taxon>
    </lineage>
</organism>
<protein>
    <recommendedName>
        <fullName evidence="2">prolyl oligopeptidase</fullName>
        <ecNumber evidence="2">3.4.21.26</ecNumber>
    </recommendedName>
</protein>
<feature type="domain" description="Peptidase S9 prolyl oligopeptidase catalytic" evidence="6">
    <location>
        <begin position="513"/>
        <end position="723"/>
    </location>
</feature>
<dbReference type="PANTHER" id="PTHR42881:SF2">
    <property type="entry name" value="PROLYL ENDOPEPTIDASE"/>
    <property type="match status" value="1"/>
</dbReference>
<dbReference type="RefSeq" id="WP_186924712.1">
    <property type="nucleotide sequence ID" value="NZ_JACOFW010000046.1"/>
</dbReference>
<dbReference type="Proteomes" id="UP000648257">
    <property type="component" value="Unassembled WGS sequence"/>
</dbReference>
<evidence type="ECO:0000256" key="2">
    <source>
        <dbReference type="ARBA" id="ARBA00011897"/>
    </source>
</evidence>
<dbReference type="SUPFAM" id="SSF50993">
    <property type="entry name" value="Peptidase/esterase 'gauge' domain"/>
    <property type="match status" value="1"/>
</dbReference>
<dbReference type="PROSITE" id="PS51318">
    <property type="entry name" value="TAT"/>
    <property type="match status" value="1"/>
</dbReference>
<name>A0ABR6X9Z4_9BURK</name>
<dbReference type="EMBL" id="JACOFW010000046">
    <property type="protein sequence ID" value="MBC3809655.1"/>
    <property type="molecule type" value="Genomic_DNA"/>
</dbReference>
<keyword evidence="4" id="KW-0378">Hydrolase</keyword>
<dbReference type="Pfam" id="PF02897">
    <property type="entry name" value="Peptidase_S9_N"/>
    <property type="match status" value="1"/>
</dbReference>
<dbReference type="PRINTS" id="PR00862">
    <property type="entry name" value="PROLIGOPTASE"/>
</dbReference>
<evidence type="ECO:0000256" key="5">
    <source>
        <dbReference type="ARBA" id="ARBA00022825"/>
    </source>
</evidence>
<feature type="domain" description="Peptidase S9A N-terminal" evidence="7">
    <location>
        <begin position="40"/>
        <end position="449"/>
    </location>
</feature>
<evidence type="ECO:0000313" key="9">
    <source>
        <dbReference type="Proteomes" id="UP000648257"/>
    </source>
</evidence>
<dbReference type="InterPro" id="IPR051167">
    <property type="entry name" value="Prolyl_oligopep/macrocyclase"/>
</dbReference>
<dbReference type="InterPro" id="IPR001375">
    <property type="entry name" value="Peptidase_S9_cat"/>
</dbReference>
<keyword evidence="5" id="KW-0720">Serine protease</keyword>
<keyword evidence="3" id="KW-0645">Protease</keyword>
<comment type="caution">
    <text evidence="8">The sequence shown here is derived from an EMBL/GenBank/DDBJ whole genome shotgun (WGS) entry which is preliminary data.</text>
</comment>
<dbReference type="Gene3D" id="2.130.10.120">
    <property type="entry name" value="Prolyl oligopeptidase, N-terminal domain"/>
    <property type="match status" value="1"/>
</dbReference>
<gene>
    <name evidence="8" type="ORF">H8K52_20160</name>
</gene>
<dbReference type="Pfam" id="PF00326">
    <property type="entry name" value="Peptidase_S9"/>
    <property type="match status" value="1"/>
</dbReference>
<dbReference type="InterPro" id="IPR029058">
    <property type="entry name" value="AB_hydrolase_fold"/>
</dbReference>
<keyword evidence="9" id="KW-1185">Reference proteome</keyword>
<dbReference type="InterPro" id="IPR006311">
    <property type="entry name" value="TAT_signal"/>
</dbReference>
<evidence type="ECO:0000313" key="8">
    <source>
        <dbReference type="EMBL" id="MBC3809655.1"/>
    </source>
</evidence>
<dbReference type="Gene3D" id="3.40.50.1820">
    <property type="entry name" value="alpha/beta hydrolase"/>
    <property type="match status" value="1"/>
</dbReference>
<evidence type="ECO:0000256" key="1">
    <source>
        <dbReference type="ARBA" id="ARBA00001070"/>
    </source>
</evidence>
<dbReference type="InterPro" id="IPR023302">
    <property type="entry name" value="Pept_S9A_N"/>
</dbReference>
<dbReference type="EC" id="3.4.21.26" evidence="2"/>
<evidence type="ECO:0000256" key="3">
    <source>
        <dbReference type="ARBA" id="ARBA00022670"/>
    </source>
</evidence>
<dbReference type="PANTHER" id="PTHR42881">
    <property type="entry name" value="PROLYL ENDOPEPTIDASE"/>
    <property type="match status" value="1"/>
</dbReference>
<dbReference type="InterPro" id="IPR002470">
    <property type="entry name" value="Peptidase_S9A"/>
</dbReference>
<sequence length="724" mass="79536">MSHAISRRDFVQWAAASSLIPSVATATQSKKIAPASISLPPKARIATVVDKYWGVEVSDDYRWMETQPKTAEWDSWLRAQADYARANLDALPERAAMLKRLELFSSDADSLRNVLPAGGRIFIEKRLKGEQAFKVFVRDSLQSAERVLIDPDVHRQSEDVPATVDYFVPSPTGKHIAYGVSIGGSEISTTYIKNVSTGDTVEITKILSRGSGWNSDGSVFFYYRVRADAVPGSPDFGRGGSCWMHRLGTTPNTDREVFRNSEGPDFDGMEDDLPVVRGALGSNWILGMHLLNGNDISQVYVTKAQDLLDGKPQWRKIAGKSAGVKAIDLIGDTIYALAKGRESRGEIVKIHTDKEDFASGKIVLPAKQGVLNALVAARDGIYVADLARGLYGLQRISLTDQVERLHLPQAGSVWGMFGALDEDGPWYNMDDLTIPGTTYKVNAQNLHSQKHQFERPLGFDVSRFKTTRIDAPTRDGVKVPLEILHRKDITLNRRNPLLMIAYGAYGTILDQGFSSANMAFLDAGGVIVYAHVRGGGELGDAWHLAGKKATKPNTWRDAIDSAEHLIKLGWTDKKHLALWGTSAGGIMVGRAITERPDLFAVAIGEVGAFNVLRFELTANGPGNDVEFGTVKKEDEFHSLLKMDAYHAVKNGVRYPACLLITGANDLRVEPWQVGKFAARMQAASTNVPGALLRVNYETGHFATSRKNGLEKMADIFSFVLHHTK</sequence>
<proteinExistence type="predicted"/>
<dbReference type="SUPFAM" id="SSF53474">
    <property type="entry name" value="alpha/beta-Hydrolases"/>
    <property type="match status" value="1"/>
</dbReference>
<evidence type="ECO:0000259" key="7">
    <source>
        <dbReference type="Pfam" id="PF02897"/>
    </source>
</evidence>
<evidence type="ECO:0000259" key="6">
    <source>
        <dbReference type="Pfam" id="PF00326"/>
    </source>
</evidence>
<evidence type="ECO:0000256" key="4">
    <source>
        <dbReference type="ARBA" id="ARBA00022801"/>
    </source>
</evidence>
<accession>A0ABR6X9Z4</accession>
<reference evidence="8 9" key="1">
    <citation type="submission" date="2020-08" db="EMBL/GenBank/DDBJ databases">
        <title>Novel species isolated from subtropical streams in China.</title>
        <authorList>
            <person name="Lu H."/>
        </authorList>
    </citation>
    <scope>NUCLEOTIDE SEQUENCE [LARGE SCALE GENOMIC DNA]</scope>
    <source>
        <strain evidence="8 9">KACC 16656</strain>
    </source>
</reference>